<dbReference type="Pfam" id="PF00691">
    <property type="entry name" value="OmpA"/>
    <property type="match status" value="1"/>
</dbReference>
<comment type="caution">
    <text evidence="6">The sequence shown here is derived from an EMBL/GenBank/DDBJ whole genome shotgun (WGS) entry which is preliminary data.</text>
</comment>
<reference evidence="7" key="1">
    <citation type="submission" date="2016-11" db="EMBL/GenBank/DDBJ databases">
        <title>Trade-off between light-utilization and light-protection in marine flavobacteria.</title>
        <authorList>
            <person name="Kumagai Y."/>
            <person name="Yoshizawa S."/>
            <person name="Kogure K."/>
        </authorList>
    </citation>
    <scope>NUCLEOTIDE SEQUENCE [LARGE SCALE GENOMIC DNA]</scope>
    <source>
        <strain evidence="7">SG-18</strain>
    </source>
</reference>
<keyword evidence="3" id="KW-0998">Cell outer membrane</keyword>
<dbReference type="PROSITE" id="PS51123">
    <property type="entry name" value="OMPA_2"/>
    <property type="match status" value="1"/>
</dbReference>
<dbReference type="SUPFAM" id="SSF103088">
    <property type="entry name" value="OmpA-like"/>
    <property type="match status" value="1"/>
</dbReference>
<feature type="domain" description="OmpA-like" evidence="5">
    <location>
        <begin position="42"/>
        <end position="167"/>
    </location>
</feature>
<evidence type="ECO:0000313" key="6">
    <source>
        <dbReference type="EMBL" id="PQJ15275.1"/>
    </source>
</evidence>
<name>A0A2S7T6Z0_9FLAO</name>
<evidence type="ECO:0000256" key="2">
    <source>
        <dbReference type="ARBA" id="ARBA00023136"/>
    </source>
</evidence>
<organism evidence="6 7">
    <name type="scientific">Aureicoccus marinus</name>
    <dbReference type="NCBI Taxonomy" id="754435"/>
    <lineage>
        <taxon>Bacteria</taxon>
        <taxon>Pseudomonadati</taxon>
        <taxon>Bacteroidota</taxon>
        <taxon>Flavobacteriia</taxon>
        <taxon>Flavobacteriales</taxon>
        <taxon>Flavobacteriaceae</taxon>
        <taxon>Aureicoccus</taxon>
    </lineage>
</organism>
<dbReference type="PANTHER" id="PTHR30329">
    <property type="entry name" value="STATOR ELEMENT OF FLAGELLAR MOTOR COMPLEX"/>
    <property type="match status" value="1"/>
</dbReference>
<dbReference type="InterPro" id="IPR006664">
    <property type="entry name" value="OMP_bac"/>
</dbReference>
<dbReference type="Proteomes" id="UP000239366">
    <property type="component" value="Unassembled WGS sequence"/>
</dbReference>
<dbReference type="AlphaFoldDB" id="A0A2S7T6Z0"/>
<dbReference type="InterPro" id="IPR050330">
    <property type="entry name" value="Bact_OuterMem_StrucFunc"/>
</dbReference>
<evidence type="ECO:0000313" key="7">
    <source>
        <dbReference type="Proteomes" id="UP000239366"/>
    </source>
</evidence>
<accession>A0A2S7T6Z0</accession>
<dbReference type="PRINTS" id="PR01021">
    <property type="entry name" value="OMPADOMAIN"/>
</dbReference>
<dbReference type="CDD" id="cd07185">
    <property type="entry name" value="OmpA_C-like"/>
    <property type="match status" value="1"/>
</dbReference>
<evidence type="ECO:0000259" key="5">
    <source>
        <dbReference type="PROSITE" id="PS51123"/>
    </source>
</evidence>
<dbReference type="EMBL" id="MQVX01000001">
    <property type="protein sequence ID" value="PQJ15275.1"/>
    <property type="molecule type" value="Genomic_DNA"/>
</dbReference>
<evidence type="ECO:0000256" key="1">
    <source>
        <dbReference type="ARBA" id="ARBA00004442"/>
    </source>
</evidence>
<sequence>MNKKKQGSEVYQAFVVTLGYTVGRPVESCRQIVIKVFCFPKQHADRGDFSDVINLGTPINNTIRLDAAVELDKVVKLMTETYPEMVIRLESHTDPAGSAEYNDRLSARRAKSTYEYLVNNGVPKEHILSYRGYGERKPVNECTSKYDCSAEDLGLNRRKEFPVEQIRGKRSAVA</sequence>
<dbReference type="PANTHER" id="PTHR30329:SF21">
    <property type="entry name" value="LIPOPROTEIN YIAD-RELATED"/>
    <property type="match status" value="1"/>
</dbReference>
<dbReference type="GO" id="GO:0009279">
    <property type="term" value="C:cell outer membrane"/>
    <property type="evidence" value="ECO:0007669"/>
    <property type="project" value="UniProtKB-SubCell"/>
</dbReference>
<protein>
    <recommendedName>
        <fullName evidence="5">OmpA-like domain-containing protein</fullName>
    </recommendedName>
</protein>
<dbReference type="InterPro" id="IPR036737">
    <property type="entry name" value="OmpA-like_sf"/>
</dbReference>
<dbReference type="Gene3D" id="3.30.1330.60">
    <property type="entry name" value="OmpA-like domain"/>
    <property type="match status" value="1"/>
</dbReference>
<proteinExistence type="predicted"/>
<keyword evidence="7" id="KW-1185">Reference proteome</keyword>
<evidence type="ECO:0000256" key="4">
    <source>
        <dbReference type="PROSITE-ProRule" id="PRU00473"/>
    </source>
</evidence>
<dbReference type="InterPro" id="IPR006665">
    <property type="entry name" value="OmpA-like"/>
</dbReference>
<gene>
    <name evidence="6" type="ORF">BST99_05600</name>
</gene>
<evidence type="ECO:0000256" key="3">
    <source>
        <dbReference type="ARBA" id="ARBA00023237"/>
    </source>
</evidence>
<keyword evidence="2 4" id="KW-0472">Membrane</keyword>
<comment type="subcellular location">
    <subcellularLocation>
        <location evidence="1">Cell outer membrane</location>
    </subcellularLocation>
</comment>